<dbReference type="GO" id="GO:0009366">
    <property type="term" value="C:enterobactin synthetase complex"/>
    <property type="evidence" value="ECO:0007669"/>
    <property type="project" value="TreeGrafter"/>
</dbReference>
<sequence>MSTSPLSVGQEALRFLHDLAPDSAAYNVAFAFGIRDEIDLDALAAAVRLTARRHDMLRSSFDDARGRVVHDDVVRLDVRRVDDEVLTDLVSAVITEPFRLREAPLIRFVLLVGPNETVFVMVAHHAVVDAGSQTVILRDLFAFYRSGADTELPELPATFADHVRAEIAVLESPRRAELVAYWRQAVAGAPFTLDLPTDRPRPPVQRYRGAAMLTRVPDDVVADLRAAARGVRVTPFVFLVTAFQLLLHRYSGQDDFLLGCVLSTKDRRMANVVGNFANPVLLRPRVGRATTFRELAEETSRQLRYATAHRDLPFALLPAELGVPQDRSRSALFQVVVSAYLAGGEDTLLDELFRGSTDFEYQGVRVAATTMPPQQTGQFDLTLELHMSRGAVGTVLKYSTDLFDESTIRRMAGHYHALLASAAADPDGVAARLSMVDGAERAELIAASAGATGEPLDW</sequence>
<dbReference type="PANTHER" id="PTHR45527:SF1">
    <property type="entry name" value="FATTY ACID SYNTHASE"/>
    <property type="match status" value="1"/>
</dbReference>
<dbReference type="Gene3D" id="3.30.559.30">
    <property type="entry name" value="Nonribosomal peptide synthetase, condensation domain"/>
    <property type="match status" value="1"/>
</dbReference>
<evidence type="ECO:0000313" key="3">
    <source>
        <dbReference type="Proteomes" id="UP000542674"/>
    </source>
</evidence>
<keyword evidence="3" id="KW-1185">Reference proteome</keyword>
<dbReference type="Pfam" id="PF00668">
    <property type="entry name" value="Condensation"/>
    <property type="match status" value="1"/>
</dbReference>
<dbReference type="GO" id="GO:0031177">
    <property type="term" value="F:phosphopantetheine binding"/>
    <property type="evidence" value="ECO:0007669"/>
    <property type="project" value="TreeGrafter"/>
</dbReference>
<gene>
    <name evidence="2" type="ORF">F4559_004650</name>
</gene>
<dbReference type="GO" id="GO:0043041">
    <property type="term" value="P:amino acid activation for nonribosomal peptide biosynthetic process"/>
    <property type="evidence" value="ECO:0007669"/>
    <property type="project" value="TreeGrafter"/>
</dbReference>
<organism evidence="2 3">
    <name type="scientific">Saccharothrix violaceirubra</name>
    <dbReference type="NCBI Taxonomy" id="413306"/>
    <lineage>
        <taxon>Bacteria</taxon>
        <taxon>Bacillati</taxon>
        <taxon>Actinomycetota</taxon>
        <taxon>Actinomycetes</taxon>
        <taxon>Pseudonocardiales</taxon>
        <taxon>Pseudonocardiaceae</taxon>
        <taxon>Saccharothrix</taxon>
    </lineage>
</organism>
<evidence type="ECO:0000313" key="2">
    <source>
        <dbReference type="EMBL" id="MBB4967291.1"/>
    </source>
</evidence>
<dbReference type="EMBL" id="JACHJS010000001">
    <property type="protein sequence ID" value="MBB4967291.1"/>
    <property type="molecule type" value="Genomic_DNA"/>
</dbReference>
<dbReference type="GO" id="GO:0009239">
    <property type="term" value="P:enterobactin biosynthetic process"/>
    <property type="evidence" value="ECO:0007669"/>
    <property type="project" value="TreeGrafter"/>
</dbReference>
<dbReference type="InterPro" id="IPR023213">
    <property type="entry name" value="CAT-like_dom_sf"/>
</dbReference>
<dbReference type="Proteomes" id="UP000542674">
    <property type="component" value="Unassembled WGS sequence"/>
</dbReference>
<accession>A0A7W7WXP4</accession>
<dbReference type="AlphaFoldDB" id="A0A7W7WXP4"/>
<dbReference type="GO" id="GO:0008610">
    <property type="term" value="P:lipid biosynthetic process"/>
    <property type="evidence" value="ECO:0007669"/>
    <property type="project" value="UniProtKB-ARBA"/>
</dbReference>
<dbReference type="PANTHER" id="PTHR45527">
    <property type="entry name" value="NONRIBOSOMAL PEPTIDE SYNTHETASE"/>
    <property type="match status" value="1"/>
</dbReference>
<dbReference type="SUPFAM" id="SSF52777">
    <property type="entry name" value="CoA-dependent acyltransferases"/>
    <property type="match status" value="2"/>
</dbReference>
<feature type="domain" description="Condensation" evidence="1">
    <location>
        <begin position="4"/>
        <end position="444"/>
    </location>
</feature>
<dbReference type="Gene3D" id="3.30.559.10">
    <property type="entry name" value="Chloramphenicol acetyltransferase-like domain"/>
    <property type="match status" value="1"/>
</dbReference>
<dbReference type="InterPro" id="IPR001242">
    <property type="entry name" value="Condensation_dom"/>
</dbReference>
<comment type="caution">
    <text evidence="2">The sequence shown here is derived from an EMBL/GenBank/DDBJ whole genome shotgun (WGS) entry which is preliminary data.</text>
</comment>
<proteinExistence type="predicted"/>
<evidence type="ECO:0000259" key="1">
    <source>
        <dbReference type="Pfam" id="PF00668"/>
    </source>
</evidence>
<protein>
    <recommendedName>
        <fullName evidence="1">Condensation domain-containing protein</fullName>
    </recommendedName>
</protein>
<dbReference type="GO" id="GO:0005829">
    <property type="term" value="C:cytosol"/>
    <property type="evidence" value="ECO:0007669"/>
    <property type="project" value="TreeGrafter"/>
</dbReference>
<dbReference type="GO" id="GO:0047527">
    <property type="term" value="F:2,3-dihydroxybenzoate-serine ligase activity"/>
    <property type="evidence" value="ECO:0007669"/>
    <property type="project" value="TreeGrafter"/>
</dbReference>
<dbReference type="CDD" id="cd19531">
    <property type="entry name" value="LCL_NRPS-like"/>
    <property type="match status" value="1"/>
</dbReference>
<reference evidence="2 3" key="1">
    <citation type="submission" date="2020-08" db="EMBL/GenBank/DDBJ databases">
        <title>Sequencing the genomes of 1000 actinobacteria strains.</title>
        <authorList>
            <person name="Klenk H.-P."/>
        </authorList>
    </citation>
    <scope>NUCLEOTIDE SEQUENCE [LARGE SCALE GENOMIC DNA]</scope>
    <source>
        <strain evidence="2 3">DSM 45084</strain>
    </source>
</reference>
<name>A0A7W7WXP4_9PSEU</name>
<dbReference type="RefSeq" id="WP_184671883.1">
    <property type="nucleotide sequence ID" value="NZ_BAABAI010000009.1"/>
</dbReference>